<dbReference type="Pfam" id="PF06945">
    <property type="entry name" value="DUF1289"/>
    <property type="match status" value="1"/>
</dbReference>
<dbReference type="RefSeq" id="WP_250752905.1">
    <property type="nucleotide sequence ID" value="NZ_CP098401.1"/>
</dbReference>
<dbReference type="EMBL" id="CP098401">
    <property type="protein sequence ID" value="URW76075.1"/>
    <property type="molecule type" value="Genomic_DNA"/>
</dbReference>
<dbReference type="PANTHER" id="PTHR35175">
    <property type="entry name" value="DUF1289 DOMAIN-CONTAINING PROTEIN"/>
    <property type="match status" value="1"/>
</dbReference>
<accession>A0ABY4TW17</accession>
<dbReference type="InterPro" id="IPR010710">
    <property type="entry name" value="DUF1289"/>
</dbReference>
<proteinExistence type="predicted"/>
<dbReference type="PANTHER" id="PTHR35175:SF2">
    <property type="entry name" value="DUF1289 DOMAIN-CONTAINING PROTEIN"/>
    <property type="match status" value="1"/>
</dbReference>
<name>A0ABY4TW17_9SPHN</name>
<evidence type="ECO:0000313" key="2">
    <source>
        <dbReference type="Proteomes" id="UP001055580"/>
    </source>
</evidence>
<gene>
    <name evidence="1" type="ORF">M9980_02250</name>
</gene>
<dbReference type="Proteomes" id="UP001055580">
    <property type="component" value="Chromosome"/>
</dbReference>
<keyword evidence="2" id="KW-1185">Reference proteome</keyword>
<organism evidence="1 2">
    <name type="scientific">Sphingomonas donggukensis</name>
    <dbReference type="NCBI Taxonomy" id="2949093"/>
    <lineage>
        <taxon>Bacteria</taxon>
        <taxon>Pseudomonadati</taxon>
        <taxon>Pseudomonadota</taxon>
        <taxon>Alphaproteobacteria</taxon>
        <taxon>Sphingomonadales</taxon>
        <taxon>Sphingomonadaceae</taxon>
        <taxon>Sphingomonas</taxon>
    </lineage>
</organism>
<sequence>MTDDVFDYCEPARVMSPCVNVCALDPATGWCTGCGRTGAEIAAWSSVTDAERQRILDRLPPRIARLRAE</sequence>
<reference evidence="1" key="1">
    <citation type="submission" date="2022-05" db="EMBL/GenBank/DDBJ databases">
        <title>Sphingomonas sp. strain RMG20 Genome sequencing and assembly.</title>
        <authorList>
            <person name="Kim I."/>
        </authorList>
    </citation>
    <scope>NUCLEOTIDE SEQUENCE</scope>
    <source>
        <strain evidence="1">RMG20</strain>
    </source>
</reference>
<protein>
    <submittedName>
        <fullName evidence="1">DUF1289 domain-containing protein</fullName>
    </submittedName>
</protein>
<evidence type="ECO:0000313" key="1">
    <source>
        <dbReference type="EMBL" id="URW76075.1"/>
    </source>
</evidence>